<protein>
    <submittedName>
        <fullName evidence="1">Uncharacterized protein</fullName>
    </submittedName>
</protein>
<gene>
    <name evidence="1" type="ORF">IHE45_15G035400</name>
</gene>
<reference evidence="2" key="1">
    <citation type="journal article" date="2022" name="Nat. Commun.">
        <title>Chromosome evolution and the genetic basis of agronomically important traits in greater yam.</title>
        <authorList>
            <person name="Bredeson J.V."/>
            <person name="Lyons J.B."/>
            <person name="Oniyinde I.O."/>
            <person name="Okereke N.R."/>
            <person name="Kolade O."/>
            <person name="Nnabue I."/>
            <person name="Nwadili C.O."/>
            <person name="Hribova E."/>
            <person name="Parker M."/>
            <person name="Nwogha J."/>
            <person name="Shu S."/>
            <person name="Carlson J."/>
            <person name="Kariba R."/>
            <person name="Muthemba S."/>
            <person name="Knop K."/>
            <person name="Barton G.J."/>
            <person name="Sherwood A.V."/>
            <person name="Lopez-Montes A."/>
            <person name="Asiedu R."/>
            <person name="Jamnadass R."/>
            <person name="Muchugi A."/>
            <person name="Goodstein D."/>
            <person name="Egesi C.N."/>
            <person name="Featherston J."/>
            <person name="Asfaw A."/>
            <person name="Simpson G.G."/>
            <person name="Dolezel J."/>
            <person name="Hendre P.S."/>
            <person name="Van Deynze A."/>
            <person name="Kumar P.L."/>
            <person name="Obidiegwu J.E."/>
            <person name="Bhattacharjee R."/>
            <person name="Rokhsar D.S."/>
        </authorList>
    </citation>
    <scope>NUCLEOTIDE SEQUENCE [LARGE SCALE GENOMIC DNA]</scope>
    <source>
        <strain evidence="2">cv. TDa95/00328</strain>
    </source>
</reference>
<comment type="caution">
    <text evidence="1">The sequence shown here is derived from an EMBL/GenBank/DDBJ whole genome shotgun (WGS) entry which is preliminary data.</text>
</comment>
<organism evidence="1 2">
    <name type="scientific">Dioscorea alata</name>
    <name type="common">Purple yam</name>
    <dbReference type="NCBI Taxonomy" id="55571"/>
    <lineage>
        <taxon>Eukaryota</taxon>
        <taxon>Viridiplantae</taxon>
        <taxon>Streptophyta</taxon>
        <taxon>Embryophyta</taxon>
        <taxon>Tracheophyta</taxon>
        <taxon>Spermatophyta</taxon>
        <taxon>Magnoliopsida</taxon>
        <taxon>Liliopsida</taxon>
        <taxon>Dioscoreales</taxon>
        <taxon>Dioscoreaceae</taxon>
        <taxon>Dioscorea</taxon>
    </lineage>
</organism>
<accession>A0ACB7UKR0</accession>
<sequence>MLRYSHGLTETFETCQEKWGLMLLAFAIGDWMIDMEHCCNSVYEDKSMDHGRMIVEHPPHLPKLSHWLDLRVFYVRFSNFKIDESTPEHLTLNHIPLTTDTILEVNGQRSFVHSECVSCLLKKDRIDRKSEEATFVNTDTIRMTGNTRFEVYDKDNILLSGVLELRNANFEESKNHHRNWSMKCEPMVLYRRSEMPSPTIEVYVTGFCSSMPIILTKTLHIDSIPKHGITKSMSKELAEFDLQVLNDSDCKENDVDIDYNSTFFTTEYFDMDDGELSWFNAGLRVGVGLGLSICLGIGIGVSLFVHTYQVTARNFTRRRT</sequence>
<dbReference type="Proteomes" id="UP000827976">
    <property type="component" value="Chromosome 15"/>
</dbReference>
<evidence type="ECO:0000313" key="2">
    <source>
        <dbReference type="Proteomes" id="UP000827976"/>
    </source>
</evidence>
<proteinExistence type="predicted"/>
<evidence type="ECO:0000313" key="1">
    <source>
        <dbReference type="EMBL" id="KAH7661031.1"/>
    </source>
</evidence>
<keyword evidence="2" id="KW-1185">Reference proteome</keyword>
<name>A0ACB7UKR0_DIOAL</name>
<dbReference type="EMBL" id="CM037025">
    <property type="protein sequence ID" value="KAH7661031.1"/>
    <property type="molecule type" value="Genomic_DNA"/>
</dbReference>